<organism evidence="1 2">
    <name type="scientific">Diphasiastrum complanatum</name>
    <name type="common">Issler's clubmoss</name>
    <name type="synonym">Lycopodium complanatum</name>
    <dbReference type="NCBI Taxonomy" id="34168"/>
    <lineage>
        <taxon>Eukaryota</taxon>
        <taxon>Viridiplantae</taxon>
        <taxon>Streptophyta</taxon>
        <taxon>Embryophyta</taxon>
        <taxon>Tracheophyta</taxon>
        <taxon>Lycopodiopsida</taxon>
        <taxon>Lycopodiales</taxon>
        <taxon>Lycopodiaceae</taxon>
        <taxon>Lycopodioideae</taxon>
        <taxon>Diphasiastrum</taxon>
    </lineage>
</organism>
<dbReference type="EMBL" id="CM055113">
    <property type="protein sequence ID" value="KAJ7515501.1"/>
    <property type="molecule type" value="Genomic_DNA"/>
</dbReference>
<accession>A0ACC2ADB1</accession>
<proteinExistence type="predicted"/>
<sequence>MQADEAKAVAVQDTVLVTPTDVKESFVHSLSNLDQLNAFIPCYFPILYFFRSGAETPAAATKLVPSLKQALAEALDLYPVLAGRLRKGKGGLLEVEVNGKGVEFSVATTEARLDAWEDLRFCSIALQLVPNKPFMFGEMLIGAPPACVQVTTFQCGGVAISLSFLHALGDMQAMAEFVEAWACIHRDPLSPPITPCLDTAALLRSRDPPTVDVPIDGLMQLSGIQHGQNSENKEGEGEGSPNSLLAAMSTVNAVLRMGDAKVAEAVREVESGPYSYGRASSFEVVAGLLWVALTRARDLPPDSSTRFALPVNMRQRWRPPLPPRFFGNAAVPAMAIARSGDLVAPTQQS</sequence>
<name>A0ACC2ADB1_DIPCM</name>
<protein>
    <submittedName>
        <fullName evidence="1">Uncharacterized protein</fullName>
    </submittedName>
</protein>
<comment type="caution">
    <text evidence="1">The sequence shown here is derived from an EMBL/GenBank/DDBJ whole genome shotgun (WGS) entry which is preliminary data.</text>
</comment>
<dbReference type="Proteomes" id="UP001162992">
    <property type="component" value="Chromosome 22"/>
</dbReference>
<gene>
    <name evidence="1" type="ORF">O6H91_22G016000</name>
</gene>
<evidence type="ECO:0000313" key="2">
    <source>
        <dbReference type="Proteomes" id="UP001162992"/>
    </source>
</evidence>
<reference evidence="2" key="1">
    <citation type="journal article" date="2024" name="Proc. Natl. Acad. Sci. U.S.A.">
        <title>Extraordinary preservation of gene collinearity over three hundred million years revealed in homosporous lycophytes.</title>
        <authorList>
            <person name="Li C."/>
            <person name="Wickell D."/>
            <person name="Kuo L.Y."/>
            <person name="Chen X."/>
            <person name="Nie B."/>
            <person name="Liao X."/>
            <person name="Peng D."/>
            <person name="Ji J."/>
            <person name="Jenkins J."/>
            <person name="Williams M."/>
            <person name="Shu S."/>
            <person name="Plott C."/>
            <person name="Barry K."/>
            <person name="Rajasekar S."/>
            <person name="Grimwood J."/>
            <person name="Han X."/>
            <person name="Sun S."/>
            <person name="Hou Z."/>
            <person name="He W."/>
            <person name="Dai G."/>
            <person name="Sun C."/>
            <person name="Schmutz J."/>
            <person name="Leebens-Mack J.H."/>
            <person name="Li F.W."/>
            <person name="Wang L."/>
        </authorList>
    </citation>
    <scope>NUCLEOTIDE SEQUENCE [LARGE SCALE GENOMIC DNA]</scope>
    <source>
        <strain evidence="2">cv. PW_Plant_1</strain>
    </source>
</reference>
<keyword evidence="2" id="KW-1185">Reference proteome</keyword>
<evidence type="ECO:0000313" key="1">
    <source>
        <dbReference type="EMBL" id="KAJ7515501.1"/>
    </source>
</evidence>